<proteinExistence type="predicted"/>
<accession>A0ABX6NKR5</accession>
<name>A0ABX6NKR5_9BACT</name>
<feature type="domain" description="IraD/Gp25-like" evidence="1">
    <location>
        <begin position="18"/>
        <end position="106"/>
    </location>
</feature>
<sequence>MDFIVDTGQPAAVVVGASGVEEILQNVRTILTTIRGTVPLDRTFGVPITFLDRPLPEAMAEYTGAAIDEIEMREPRCTVVSVDFQPRQAEAMDGRLYPVVRIAIRGDYE</sequence>
<dbReference type="SUPFAM" id="SSF160719">
    <property type="entry name" value="gpW/gp25-like"/>
    <property type="match status" value="1"/>
</dbReference>
<dbReference type="Pfam" id="PF04965">
    <property type="entry name" value="GPW_gp25"/>
    <property type="match status" value="1"/>
</dbReference>
<keyword evidence="3" id="KW-1185">Reference proteome</keyword>
<dbReference type="Proteomes" id="UP000503251">
    <property type="component" value="Chromosome"/>
</dbReference>
<dbReference type="InterPro" id="IPR007048">
    <property type="entry name" value="IraD/Gp25-like"/>
</dbReference>
<reference evidence="2 3" key="1">
    <citation type="submission" date="2019-04" db="EMBL/GenBank/DDBJ databases">
        <title>Isolation and culture of sulfate reducing bacteria from the cold seep of the South China Sea.</title>
        <authorList>
            <person name="Sun C."/>
            <person name="Liu R."/>
        </authorList>
    </citation>
    <scope>NUCLEOTIDE SEQUENCE [LARGE SCALE GENOMIC DNA]</scope>
    <source>
        <strain evidence="2 3">CS1</strain>
    </source>
</reference>
<evidence type="ECO:0000313" key="2">
    <source>
        <dbReference type="EMBL" id="QJT10225.1"/>
    </source>
</evidence>
<protein>
    <recommendedName>
        <fullName evidence="1">IraD/Gp25-like domain-containing protein</fullName>
    </recommendedName>
</protein>
<dbReference type="RefSeq" id="WP_171267820.1">
    <property type="nucleotide sequence ID" value="NZ_CP039543.1"/>
</dbReference>
<organism evidence="2 3">
    <name type="scientific">Oceanidesulfovibrio marinus</name>
    <dbReference type="NCBI Taxonomy" id="370038"/>
    <lineage>
        <taxon>Bacteria</taxon>
        <taxon>Pseudomonadati</taxon>
        <taxon>Thermodesulfobacteriota</taxon>
        <taxon>Desulfovibrionia</taxon>
        <taxon>Desulfovibrionales</taxon>
        <taxon>Desulfovibrionaceae</taxon>
        <taxon>Oceanidesulfovibrio</taxon>
    </lineage>
</organism>
<gene>
    <name evidence="2" type="ORF">E8L03_15375</name>
</gene>
<evidence type="ECO:0000259" key="1">
    <source>
        <dbReference type="Pfam" id="PF04965"/>
    </source>
</evidence>
<dbReference type="Gene3D" id="3.10.450.40">
    <property type="match status" value="1"/>
</dbReference>
<dbReference type="EMBL" id="CP039543">
    <property type="protein sequence ID" value="QJT10225.1"/>
    <property type="molecule type" value="Genomic_DNA"/>
</dbReference>
<evidence type="ECO:0000313" key="3">
    <source>
        <dbReference type="Proteomes" id="UP000503251"/>
    </source>
</evidence>